<feature type="transmembrane region" description="Helical" evidence="1">
    <location>
        <begin position="141"/>
        <end position="159"/>
    </location>
</feature>
<reference evidence="4 5" key="1">
    <citation type="submission" date="2013-08" db="EMBL/GenBank/DDBJ databases">
        <authorList>
            <person name="Durkin A.S."/>
            <person name="Haft D.R."/>
            <person name="McCorrison J."/>
            <person name="Torralba M."/>
            <person name="Gillis M."/>
            <person name="Haft D.H."/>
            <person name="Methe B."/>
            <person name="Sutton G."/>
            <person name="Nelson K.E."/>
        </authorList>
    </citation>
    <scope>NUCLEOTIDE SEQUENCE [LARGE SCALE GENOMIC DNA]</scope>
    <source>
        <strain evidence="3 5">ATCC 35536</strain>
        <strain evidence="2 4">VPI DR56BR1116</strain>
    </source>
</reference>
<evidence type="ECO:0000313" key="2">
    <source>
        <dbReference type="EMBL" id="ERF61590.1"/>
    </source>
</evidence>
<dbReference type="AlphaFoldDB" id="U2MTU9"/>
<keyword evidence="1" id="KW-1133">Transmembrane helix</keyword>
<dbReference type="STRING" id="1125725.HMPREF1325_2339"/>
<accession>U2MTU9</accession>
<dbReference type="EMBL" id="AVQI01000050">
    <property type="protein sequence ID" value="ERK02669.1"/>
    <property type="molecule type" value="Genomic_DNA"/>
</dbReference>
<keyword evidence="1" id="KW-0472">Membrane</keyword>
<dbReference type="Proteomes" id="UP000016412">
    <property type="component" value="Unassembled WGS sequence"/>
</dbReference>
<evidence type="ECO:0000256" key="1">
    <source>
        <dbReference type="SAM" id="Phobius"/>
    </source>
</evidence>
<name>U2MTU9_TRESO</name>
<evidence type="ECO:0000313" key="3">
    <source>
        <dbReference type="EMBL" id="ERK02669.1"/>
    </source>
</evidence>
<organism evidence="2 4">
    <name type="scientific">Treponema socranskii subsp. socranskii VPI DR56BR1116 = ATCC 35536</name>
    <dbReference type="NCBI Taxonomy" id="1125725"/>
    <lineage>
        <taxon>Bacteria</taxon>
        <taxon>Pseudomonadati</taxon>
        <taxon>Spirochaetota</taxon>
        <taxon>Spirochaetia</taxon>
        <taxon>Spirochaetales</taxon>
        <taxon>Treponemataceae</taxon>
        <taxon>Treponema</taxon>
    </lineage>
</organism>
<gene>
    <name evidence="3" type="ORF">HMPREF0860_0092</name>
    <name evidence="2" type="ORF">HMPREF1325_2339</name>
</gene>
<feature type="transmembrane region" description="Helical" evidence="1">
    <location>
        <begin position="34"/>
        <end position="54"/>
    </location>
</feature>
<feature type="transmembrane region" description="Helical" evidence="1">
    <location>
        <begin position="107"/>
        <end position="129"/>
    </location>
</feature>
<dbReference type="eggNOG" id="ENOG502ZD0E">
    <property type="taxonomic scope" value="Bacteria"/>
</dbReference>
<sequence>MAVKHRIVSASTGKTVRAAPNAGGQSGSALPLRLAAVVLWIFAIAFEVLALCAMTEKIVIPFFANLSPLVAGIVLLVIDFIFVVAGAQFWKKANRIAPASEANALKFWLWNNMGVIACAAAFVPFIVLLLLNKDTDKRTKAVGIAAAAILLIIGGLASYDFDPVSAESYAQAAGTQQVYWTPHGKRFHTHEDCAALSRTEELTAGSVQEAIDAGRETLCKICEKRDAALIEKIKQTPKEKDAA</sequence>
<protein>
    <submittedName>
        <fullName evidence="2">Uncharacterized protein</fullName>
    </submittedName>
</protein>
<keyword evidence="5" id="KW-1185">Reference proteome</keyword>
<dbReference type="Proteomes" id="UP000016646">
    <property type="component" value="Unassembled WGS sequence"/>
</dbReference>
<dbReference type="RefSeq" id="WP_021329467.1">
    <property type="nucleotide sequence ID" value="NZ_AUZJ01000009.1"/>
</dbReference>
<dbReference type="EMBL" id="AUZJ01000009">
    <property type="protein sequence ID" value="ERF61590.1"/>
    <property type="molecule type" value="Genomic_DNA"/>
</dbReference>
<proteinExistence type="predicted"/>
<dbReference type="OrthoDB" id="7544025at2"/>
<comment type="caution">
    <text evidence="2">The sequence shown here is derived from an EMBL/GenBank/DDBJ whole genome shotgun (WGS) entry which is preliminary data.</text>
</comment>
<feature type="transmembrane region" description="Helical" evidence="1">
    <location>
        <begin position="66"/>
        <end position="87"/>
    </location>
</feature>
<evidence type="ECO:0000313" key="5">
    <source>
        <dbReference type="Proteomes" id="UP000016646"/>
    </source>
</evidence>
<evidence type="ECO:0000313" key="4">
    <source>
        <dbReference type="Proteomes" id="UP000016412"/>
    </source>
</evidence>
<keyword evidence="1" id="KW-0812">Transmembrane</keyword>
<dbReference type="PATRIC" id="fig|1125725.3.peg.404"/>